<evidence type="ECO:0000256" key="4">
    <source>
        <dbReference type="ARBA" id="ARBA00022630"/>
    </source>
</evidence>
<feature type="binding site" evidence="8">
    <location>
        <position position="156"/>
    </location>
    <ligand>
        <name>FAD</name>
        <dbReference type="ChEBI" id="CHEBI:57692"/>
    </ligand>
</feature>
<dbReference type="InterPro" id="IPR039261">
    <property type="entry name" value="FNR_nucleotide-bd"/>
</dbReference>
<keyword evidence="11" id="KW-1185">Reference proteome</keyword>
<dbReference type="SUPFAM" id="SSF63380">
    <property type="entry name" value="Riboflavin synthase domain-like"/>
    <property type="match status" value="1"/>
</dbReference>
<comment type="subcellular location">
    <subcellularLocation>
        <location evidence="2">Membrane</location>
    </subcellularLocation>
</comment>
<sequence length="460" mass="50573">MYRRQSASLDDDVINTSTFTAFTITEREQVSPTAFVITLRPSAWVIPQGLESGRVGEDGEPAGFLSKRIRDAWRHGLWSVEIKQPQLQIARHYTPLPPLPISADSPSMEGKSTLESGHVNEAKAIRTEKAGRITEDRDEQADLRILVRRMDGGEMSNYLSRQRVGDTLWLRGPHLGFDVFRRLGDRSTDGGGTEIGDVGGQRGVVFLAGGTGIAPALQIAHKLLDDKECSESGESRPHISILWANRWGADTLGREQIPSPRSKSGGWFRFWGRQGTNNPSADLQEKRKQPGEELASSLALQIQDLKRRHPSHFKISYFVDEERLFIKAHDVEAALASTNSSSLSAGRESSSSSFSIDRNCIWHSQKAVEFLPDDNDASRSSSPDPTCACTCTPKVGLGTTVARPGVNLVCVSGPDGFIEAYAGAKRWHDGNEMQSAIRGLLGLIRKDKGKKAGEWLVLKM</sequence>
<comment type="cofactor">
    <cofactor evidence="1 8">
        <name>FAD</name>
        <dbReference type="ChEBI" id="CHEBI:57692"/>
    </cofactor>
</comment>
<keyword evidence="5 8" id="KW-0274">FAD</keyword>
<dbReference type="Pfam" id="PF00175">
    <property type="entry name" value="NAD_binding_1"/>
    <property type="match status" value="1"/>
</dbReference>
<keyword evidence="6" id="KW-0560">Oxidoreductase</keyword>
<dbReference type="AlphaFoldDB" id="A0A4Z0Y9K8"/>
<dbReference type="GO" id="GO:0016020">
    <property type="term" value="C:membrane"/>
    <property type="evidence" value="ECO:0007669"/>
    <property type="project" value="UniProtKB-SubCell"/>
</dbReference>
<feature type="binding site" evidence="8">
    <location>
        <position position="155"/>
    </location>
    <ligand>
        <name>FAD</name>
        <dbReference type="ChEBI" id="CHEBI:57692"/>
    </ligand>
</feature>
<keyword evidence="4 8" id="KW-0285">Flavoprotein</keyword>
<dbReference type="PROSITE" id="PS51384">
    <property type="entry name" value="FAD_FR"/>
    <property type="match status" value="1"/>
</dbReference>
<evidence type="ECO:0000313" key="10">
    <source>
        <dbReference type="EMBL" id="TGJ80514.1"/>
    </source>
</evidence>
<dbReference type="InterPro" id="IPR017938">
    <property type="entry name" value="Riboflavin_synthase-like_b-brl"/>
</dbReference>
<feature type="binding site" evidence="8">
    <location>
        <position position="146"/>
    </location>
    <ligand>
        <name>FAD</name>
        <dbReference type="ChEBI" id="CHEBI:57692"/>
    </ligand>
</feature>
<evidence type="ECO:0000256" key="3">
    <source>
        <dbReference type="ARBA" id="ARBA00006105"/>
    </source>
</evidence>
<evidence type="ECO:0000259" key="9">
    <source>
        <dbReference type="PROSITE" id="PS51384"/>
    </source>
</evidence>
<evidence type="ECO:0000256" key="8">
    <source>
        <dbReference type="PIRSR" id="PIRSR601834-1"/>
    </source>
</evidence>
<dbReference type="InterPro" id="IPR001433">
    <property type="entry name" value="OxRdtase_FAD/NAD-bd"/>
</dbReference>
<evidence type="ECO:0000256" key="1">
    <source>
        <dbReference type="ARBA" id="ARBA00001974"/>
    </source>
</evidence>
<evidence type="ECO:0000256" key="5">
    <source>
        <dbReference type="ARBA" id="ARBA00022827"/>
    </source>
</evidence>
<dbReference type="InterPro" id="IPR017927">
    <property type="entry name" value="FAD-bd_FR_type"/>
</dbReference>
<protein>
    <recommendedName>
        <fullName evidence="9">FAD-binding FR-type domain-containing protein</fullName>
    </recommendedName>
</protein>
<feature type="domain" description="FAD-binding FR-type" evidence="9">
    <location>
        <begin position="17"/>
        <end position="180"/>
    </location>
</feature>
<dbReference type="PANTHER" id="PTHR19370:SF189">
    <property type="entry name" value="CYTOCHROME C MITOCHONDRIAL IMPORT FACTOR CYC2"/>
    <property type="match status" value="1"/>
</dbReference>
<evidence type="ECO:0000256" key="6">
    <source>
        <dbReference type="ARBA" id="ARBA00023002"/>
    </source>
</evidence>
<dbReference type="Gene3D" id="2.40.30.10">
    <property type="entry name" value="Translation factors"/>
    <property type="match status" value="1"/>
</dbReference>
<organism evidence="10 11">
    <name type="scientific">Xylaria hypoxylon</name>
    <dbReference type="NCBI Taxonomy" id="37992"/>
    <lineage>
        <taxon>Eukaryota</taxon>
        <taxon>Fungi</taxon>
        <taxon>Dikarya</taxon>
        <taxon>Ascomycota</taxon>
        <taxon>Pezizomycotina</taxon>
        <taxon>Sordariomycetes</taxon>
        <taxon>Xylariomycetidae</taxon>
        <taxon>Xylariales</taxon>
        <taxon>Xylariaceae</taxon>
        <taxon>Xylaria</taxon>
    </lineage>
</organism>
<evidence type="ECO:0000256" key="7">
    <source>
        <dbReference type="ARBA" id="ARBA00023136"/>
    </source>
</evidence>
<dbReference type="GO" id="GO:0005739">
    <property type="term" value="C:mitochondrion"/>
    <property type="evidence" value="ECO:0007669"/>
    <property type="project" value="TreeGrafter"/>
</dbReference>
<reference evidence="10 11" key="1">
    <citation type="submission" date="2019-03" db="EMBL/GenBank/DDBJ databases">
        <title>Draft genome sequence of Xylaria hypoxylon DSM 108379, a ubiquitous saprotrophic-parasitic fungi on hardwood.</title>
        <authorList>
            <person name="Buettner E."/>
            <person name="Leonhardt S."/>
            <person name="Gebauer A.M."/>
            <person name="Liers C."/>
            <person name="Hofrichter M."/>
            <person name="Kellner H."/>
        </authorList>
    </citation>
    <scope>NUCLEOTIDE SEQUENCE [LARGE SCALE GENOMIC DNA]</scope>
    <source>
        <strain evidence="10 11">DSM 108379</strain>
    </source>
</reference>
<comment type="caution">
    <text evidence="10">The sequence shown here is derived from an EMBL/GenBank/DDBJ whole genome shotgun (WGS) entry which is preliminary data.</text>
</comment>
<evidence type="ECO:0000313" key="11">
    <source>
        <dbReference type="Proteomes" id="UP000297716"/>
    </source>
</evidence>
<evidence type="ECO:0000256" key="2">
    <source>
        <dbReference type="ARBA" id="ARBA00004370"/>
    </source>
</evidence>
<dbReference type="GO" id="GO:0016491">
    <property type="term" value="F:oxidoreductase activity"/>
    <property type="evidence" value="ECO:0007669"/>
    <property type="project" value="UniProtKB-KW"/>
</dbReference>
<dbReference type="STRING" id="37992.A0A4Z0Y9K8"/>
<keyword evidence="7" id="KW-0472">Membrane</keyword>
<dbReference type="Proteomes" id="UP000297716">
    <property type="component" value="Unassembled WGS sequence"/>
</dbReference>
<name>A0A4Z0Y9K8_9PEZI</name>
<accession>A0A4Z0Y9K8</accession>
<proteinExistence type="inferred from homology"/>
<dbReference type="InterPro" id="IPR008333">
    <property type="entry name" value="Cbr1-like_FAD-bd_dom"/>
</dbReference>
<dbReference type="EMBL" id="SKBN01000217">
    <property type="protein sequence ID" value="TGJ80514.1"/>
    <property type="molecule type" value="Genomic_DNA"/>
</dbReference>
<dbReference type="Gene3D" id="3.40.50.80">
    <property type="entry name" value="Nucleotide-binding domain of ferredoxin-NADP reductase (FNR) module"/>
    <property type="match status" value="1"/>
</dbReference>
<dbReference type="Pfam" id="PF00970">
    <property type="entry name" value="FAD_binding_6"/>
    <property type="match status" value="1"/>
</dbReference>
<dbReference type="PANTHER" id="PTHR19370">
    <property type="entry name" value="NADH-CYTOCHROME B5 REDUCTASE"/>
    <property type="match status" value="1"/>
</dbReference>
<dbReference type="OrthoDB" id="10253744at2759"/>
<comment type="similarity">
    <text evidence="3">Belongs to the flavoprotein pyridine nucleotide cytochrome reductase family.</text>
</comment>
<dbReference type="InterPro" id="IPR001834">
    <property type="entry name" value="CBR-like"/>
</dbReference>
<dbReference type="SUPFAM" id="SSF52343">
    <property type="entry name" value="Ferredoxin reductase-like, C-terminal NADP-linked domain"/>
    <property type="match status" value="1"/>
</dbReference>
<gene>
    <name evidence="10" type="ORF">E0Z10_g8255</name>
</gene>